<feature type="compositionally biased region" description="Basic and acidic residues" evidence="1">
    <location>
        <begin position="57"/>
        <end position="87"/>
    </location>
</feature>
<dbReference type="EMBL" id="OX459946">
    <property type="protein sequence ID" value="CAI9153502.1"/>
    <property type="molecule type" value="Genomic_DNA"/>
</dbReference>
<keyword evidence="3" id="KW-1185">Reference proteome</keyword>
<proteinExistence type="predicted"/>
<evidence type="ECO:0000313" key="3">
    <source>
        <dbReference type="Proteomes" id="UP001176941"/>
    </source>
</evidence>
<accession>A0ABN8XVU4</accession>
<sequence>MRAGQAKWNCPARPAKRLGVPRAADGAGSGRRLLWVVVNHSQPVSWSRRGEEEEESERVAGDEKESEGRCGEAEDRRGRKDHADAERPLGSQPCAGLGGSGARGAAGGARVRPGAWQMRESPPRPSRSSSGCLGRRRGPQSTRAAGPPGPSPAPRASRPRLPTARGAKRRHCGSDAR</sequence>
<protein>
    <submittedName>
        <fullName evidence="2">Uncharacterized protein</fullName>
    </submittedName>
</protein>
<dbReference type="Proteomes" id="UP001176941">
    <property type="component" value="Chromosome 10"/>
</dbReference>
<reference evidence="2" key="1">
    <citation type="submission" date="2023-04" db="EMBL/GenBank/DDBJ databases">
        <authorList>
            <consortium name="ELIXIR-Norway"/>
        </authorList>
    </citation>
    <scope>NUCLEOTIDE SEQUENCE [LARGE SCALE GENOMIC DNA]</scope>
</reference>
<name>A0ABN8XVU4_RANTA</name>
<evidence type="ECO:0000313" key="2">
    <source>
        <dbReference type="EMBL" id="CAI9153502.1"/>
    </source>
</evidence>
<organism evidence="2 3">
    <name type="scientific">Rangifer tarandus platyrhynchus</name>
    <name type="common">Svalbard reindeer</name>
    <dbReference type="NCBI Taxonomy" id="3082113"/>
    <lineage>
        <taxon>Eukaryota</taxon>
        <taxon>Metazoa</taxon>
        <taxon>Chordata</taxon>
        <taxon>Craniata</taxon>
        <taxon>Vertebrata</taxon>
        <taxon>Euteleostomi</taxon>
        <taxon>Mammalia</taxon>
        <taxon>Eutheria</taxon>
        <taxon>Laurasiatheria</taxon>
        <taxon>Artiodactyla</taxon>
        <taxon>Ruminantia</taxon>
        <taxon>Pecora</taxon>
        <taxon>Cervidae</taxon>
        <taxon>Odocoileinae</taxon>
        <taxon>Rangifer</taxon>
    </lineage>
</organism>
<gene>
    <name evidence="2" type="ORF">MRATA1EN1_LOCUS2464</name>
</gene>
<feature type="compositionally biased region" description="Gly residues" evidence="1">
    <location>
        <begin position="96"/>
        <end position="107"/>
    </location>
</feature>
<evidence type="ECO:0000256" key="1">
    <source>
        <dbReference type="SAM" id="MobiDB-lite"/>
    </source>
</evidence>
<feature type="compositionally biased region" description="Low complexity" evidence="1">
    <location>
        <begin position="154"/>
        <end position="165"/>
    </location>
</feature>
<feature type="region of interest" description="Disordered" evidence="1">
    <location>
        <begin position="1"/>
        <end position="177"/>
    </location>
</feature>